<keyword evidence="2" id="KW-0808">Transferase</keyword>
<dbReference type="AlphaFoldDB" id="A0A1M5AXK8"/>
<dbReference type="InterPro" id="IPR029010">
    <property type="entry name" value="ThuA-like"/>
</dbReference>
<protein>
    <submittedName>
        <fullName evidence="2">Type 1 glutamine amidotransferase (GATase1)</fullName>
    </submittedName>
</protein>
<evidence type="ECO:0000313" key="2">
    <source>
        <dbReference type="EMBL" id="SHF34817.1"/>
    </source>
</evidence>
<dbReference type="Gene3D" id="3.40.50.880">
    <property type="match status" value="1"/>
</dbReference>
<dbReference type="InterPro" id="IPR029062">
    <property type="entry name" value="Class_I_gatase-like"/>
</dbReference>
<dbReference type="SUPFAM" id="SSF52317">
    <property type="entry name" value="Class I glutamine amidotransferase-like"/>
    <property type="match status" value="1"/>
</dbReference>
<evidence type="ECO:0000313" key="3">
    <source>
        <dbReference type="Proteomes" id="UP000184041"/>
    </source>
</evidence>
<gene>
    <name evidence="2" type="ORF">SAMN05443144_107199</name>
</gene>
<name>A0A1M5AXK8_9BACT</name>
<evidence type="ECO:0000259" key="1">
    <source>
        <dbReference type="Pfam" id="PF06283"/>
    </source>
</evidence>
<dbReference type="STRING" id="1194090.SAMN05443144_107199"/>
<organism evidence="2 3">
    <name type="scientific">Fodinibius roseus</name>
    <dbReference type="NCBI Taxonomy" id="1194090"/>
    <lineage>
        <taxon>Bacteria</taxon>
        <taxon>Pseudomonadati</taxon>
        <taxon>Balneolota</taxon>
        <taxon>Balneolia</taxon>
        <taxon>Balneolales</taxon>
        <taxon>Balneolaceae</taxon>
        <taxon>Fodinibius</taxon>
    </lineage>
</organism>
<dbReference type="Pfam" id="PF06283">
    <property type="entry name" value="ThuA"/>
    <property type="match status" value="1"/>
</dbReference>
<sequence>MSKKSFPGEEGIYQLILVNIERANVSSMNMKIAVNQTMAIKRIVAGIGLSVFLFSFNIQCVDAQEDKQWISYAPNEGPGSGKHIVLVSGDEEYRSEEALPLLGEILARKHGFKTTVLFAINPETGKVDPEYQTNIPGLELLRNADLMVIFTRFRELPDEQMKYIHEYLQAGKPVVGMRTATHAFNYKRNPDSPYAKYDFQSEQEGWEGGFGRRILGETWIDHHGVHGEEGTRGLIDGIEEREDHPVLRGVRDIWGPTDVYGVRELEGDPDVLVWGQSTSGMTPKAGVNLDKSIMPVAWTKEYTSEAGNTGRVFTTTMGAAADLESEDLRRLLVNACYWALQMEDDIPDKSDVSIDGPYHPTMFGFGDHKKGLTPSDFK</sequence>
<keyword evidence="3" id="KW-1185">Reference proteome</keyword>
<dbReference type="Proteomes" id="UP000184041">
    <property type="component" value="Unassembled WGS sequence"/>
</dbReference>
<reference evidence="2 3" key="1">
    <citation type="submission" date="2016-11" db="EMBL/GenBank/DDBJ databases">
        <authorList>
            <person name="Jaros S."/>
            <person name="Januszkiewicz K."/>
            <person name="Wedrychowicz H."/>
        </authorList>
    </citation>
    <scope>NUCLEOTIDE SEQUENCE [LARGE SCALE GENOMIC DNA]</scope>
    <source>
        <strain evidence="2 3">DSM 21986</strain>
    </source>
</reference>
<feature type="domain" description="ThuA-like" evidence="1">
    <location>
        <begin position="139"/>
        <end position="339"/>
    </location>
</feature>
<proteinExistence type="predicted"/>
<accession>A0A1M5AXK8</accession>
<keyword evidence="2" id="KW-0315">Glutamine amidotransferase</keyword>
<dbReference type="GO" id="GO:0016740">
    <property type="term" value="F:transferase activity"/>
    <property type="evidence" value="ECO:0007669"/>
    <property type="project" value="UniProtKB-KW"/>
</dbReference>
<dbReference type="EMBL" id="FQUS01000007">
    <property type="protein sequence ID" value="SHF34817.1"/>
    <property type="molecule type" value="Genomic_DNA"/>
</dbReference>